<evidence type="ECO:0000256" key="1">
    <source>
        <dbReference type="ARBA" id="ARBA00022490"/>
    </source>
</evidence>
<dbReference type="RefSeq" id="WP_167637445.1">
    <property type="nucleotide sequence ID" value="NZ_JAATOP010000003.1"/>
</dbReference>
<feature type="active site" evidence="5 6">
    <location>
        <position position="213"/>
    </location>
</feature>
<dbReference type="Proteomes" id="UP000709466">
    <property type="component" value="Unassembled WGS sequence"/>
</dbReference>
<evidence type="ECO:0000256" key="2">
    <source>
        <dbReference type="ARBA" id="ARBA00022500"/>
    </source>
</evidence>
<dbReference type="CDD" id="cd17541">
    <property type="entry name" value="REC_CheB-like"/>
    <property type="match status" value="1"/>
</dbReference>
<dbReference type="NCBIfam" id="NF009206">
    <property type="entry name" value="PRK12555.1"/>
    <property type="match status" value="1"/>
</dbReference>
<comment type="PTM">
    <text evidence="5">Phosphorylated by CheA. Phosphorylation of the N-terminal regulatory domain activates the methylesterase activity.</text>
</comment>
<comment type="domain">
    <text evidence="5">Contains a C-terminal catalytic domain, and an N-terminal region which modulates catalytic activity.</text>
</comment>
<keyword evidence="1 5" id="KW-0963">Cytoplasm</keyword>
<dbReference type="SUPFAM" id="SSF52172">
    <property type="entry name" value="CheY-like"/>
    <property type="match status" value="1"/>
</dbReference>
<evidence type="ECO:0000256" key="6">
    <source>
        <dbReference type="PROSITE-ProRule" id="PRU00050"/>
    </source>
</evidence>
<dbReference type="PROSITE" id="PS50110">
    <property type="entry name" value="RESPONSE_REGULATORY"/>
    <property type="match status" value="1"/>
</dbReference>
<feature type="modified residue" description="4-aspartylphosphate" evidence="5 7">
    <location>
        <position position="60"/>
    </location>
</feature>
<comment type="caution">
    <text evidence="11">The sequence shown here is derived from an EMBL/GenBank/DDBJ whole genome shotgun (WGS) entry which is preliminary data.</text>
</comment>
<evidence type="ECO:0000256" key="5">
    <source>
        <dbReference type="HAMAP-Rule" id="MF_00099"/>
    </source>
</evidence>
<dbReference type="Gene3D" id="3.40.50.180">
    <property type="entry name" value="Methylesterase CheB, C-terminal domain"/>
    <property type="match status" value="1"/>
</dbReference>
<dbReference type="EMBL" id="JAATOP010000003">
    <property type="protein sequence ID" value="NIY72059.1"/>
    <property type="molecule type" value="Genomic_DNA"/>
</dbReference>
<reference evidence="11 12" key="1">
    <citation type="submission" date="2020-03" db="EMBL/GenBank/DDBJ databases">
        <title>Bacterial isolates of synthetic phycosphere.</title>
        <authorList>
            <person name="Fu H."/>
            <person name="Moran M.A."/>
        </authorList>
    </citation>
    <scope>NUCLEOTIDE SEQUENCE [LARGE SCALE GENOMIC DNA]</scope>
    <source>
        <strain evidence="11 12">HF1</strain>
    </source>
</reference>
<dbReference type="InterPro" id="IPR000673">
    <property type="entry name" value="Sig_transdc_resp-reg_Me-estase"/>
</dbReference>
<sequence>MSLGNDKIKVLIVDDSSSSRVMLKRLLETDPGIEVLAAAQDAYTAARTMKDALPDVILLDLEMPGMDGLTFLRKIMVQRPLPIIICSSLTDQGSARTVEALEAGAIDVILKPAPKNDQERAEAAETICNAVYGAAQSRGRGRAVRRRTGPAAPVPPSPKLTADEILPPPNFKKAHPRTEPIVCIGASTGGTEALREVLCALPPDAPGIVIVQHMPKGFTSAFARRLDSLSQIRVFEAADGMPVQQGHAIIAAGDRHLALQRIGQNYRCKVIEGSAVSRHKPSADVLFRSGAAEAGANTLGVIMTGMGDDGATCLGEIKQIGGRTIAQDEASCVVYGMPRAAVERGHAQQVMPLNRIATAIMAFARMHRGG</sequence>
<dbReference type="PANTHER" id="PTHR42872:SF6">
    <property type="entry name" value="PROTEIN-GLUTAMATE METHYLESTERASE_PROTEIN-GLUTAMINE GLUTAMINASE"/>
    <property type="match status" value="1"/>
</dbReference>
<dbReference type="Gene3D" id="3.40.50.2300">
    <property type="match status" value="1"/>
</dbReference>
<evidence type="ECO:0000259" key="10">
    <source>
        <dbReference type="PROSITE" id="PS50122"/>
    </source>
</evidence>
<protein>
    <recommendedName>
        <fullName evidence="5">Protein-glutamate methylesterase/protein-glutamine glutaminase</fullName>
        <ecNumber evidence="5">3.1.1.61</ecNumber>
        <ecNumber evidence="5">3.5.1.44</ecNumber>
    </recommendedName>
</protein>
<feature type="domain" description="CheB-type methylesterase" evidence="10">
    <location>
        <begin position="176"/>
        <end position="367"/>
    </location>
</feature>
<evidence type="ECO:0000256" key="8">
    <source>
        <dbReference type="SAM" id="MobiDB-lite"/>
    </source>
</evidence>
<name>A0ABX0VVF7_9RHOB</name>
<dbReference type="InterPro" id="IPR035909">
    <property type="entry name" value="CheB_C"/>
</dbReference>
<dbReference type="InterPro" id="IPR001789">
    <property type="entry name" value="Sig_transdc_resp-reg_receiver"/>
</dbReference>
<dbReference type="SMART" id="SM00448">
    <property type="entry name" value="REC"/>
    <property type="match status" value="1"/>
</dbReference>
<evidence type="ECO:0000313" key="11">
    <source>
        <dbReference type="EMBL" id="NIY72059.1"/>
    </source>
</evidence>
<dbReference type="Pfam" id="PF00072">
    <property type="entry name" value="Response_reg"/>
    <property type="match status" value="1"/>
</dbReference>
<feature type="active site" evidence="5 6">
    <location>
        <position position="309"/>
    </location>
</feature>
<accession>A0ABX0VVF7</accession>
<dbReference type="EC" id="3.5.1.44" evidence="5"/>
<gene>
    <name evidence="5" type="primary">cheB</name>
    <name evidence="11" type="ORF">HCZ30_06375</name>
</gene>
<comment type="similarity">
    <text evidence="5">Belongs to the CheB family.</text>
</comment>
<comment type="subcellular location">
    <subcellularLocation>
        <location evidence="5">Cytoplasm</location>
    </subcellularLocation>
</comment>
<feature type="compositionally biased region" description="Basic residues" evidence="8">
    <location>
        <begin position="139"/>
        <end position="148"/>
    </location>
</feature>
<comment type="catalytic activity">
    <reaction evidence="4 5">
        <text>[protein]-L-glutamate 5-O-methyl ester + H2O = L-glutamyl-[protein] + methanol + H(+)</text>
        <dbReference type="Rhea" id="RHEA:23236"/>
        <dbReference type="Rhea" id="RHEA-COMP:10208"/>
        <dbReference type="Rhea" id="RHEA-COMP:10311"/>
        <dbReference type="ChEBI" id="CHEBI:15377"/>
        <dbReference type="ChEBI" id="CHEBI:15378"/>
        <dbReference type="ChEBI" id="CHEBI:17790"/>
        <dbReference type="ChEBI" id="CHEBI:29973"/>
        <dbReference type="ChEBI" id="CHEBI:82795"/>
        <dbReference type="EC" id="3.1.1.61"/>
    </reaction>
</comment>
<dbReference type="EC" id="3.1.1.61" evidence="5"/>
<evidence type="ECO:0000256" key="7">
    <source>
        <dbReference type="PROSITE-ProRule" id="PRU00169"/>
    </source>
</evidence>
<feature type="region of interest" description="Disordered" evidence="8">
    <location>
        <begin position="139"/>
        <end position="171"/>
    </location>
</feature>
<proteinExistence type="inferred from homology"/>
<keyword evidence="5 7" id="KW-0597">Phosphoprotein</keyword>
<keyword evidence="3 5" id="KW-0378">Hydrolase</keyword>
<dbReference type="PROSITE" id="PS50122">
    <property type="entry name" value="CHEB"/>
    <property type="match status" value="1"/>
</dbReference>
<feature type="active site" evidence="5 6">
    <location>
        <position position="187"/>
    </location>
</feature>
<organism evidence="11 12">
    <name type="scientific">Marivivens donghaensis</name>
    <dbReference type="NCBI Taxonomy" id="1699413"/>
    <lineage>
        <taxon>Bacteria</taxon>
        <taxon>Pseudomonadati</taxon>
        <taxon>Pseudomonadota</taxon>
        <taxon>Alphaproteobacteria</taxon>
        <taxon>Rhodobacterales</taxon>
        <taxon>Paracoccaceae</taxon>
        <taxon>Marivivens group</taxon>
        <taxon>Marivivens</taxon>
    </lineage>
</organism>
<dbReference type="CDD" id="cd16432">
    <property type="entry name" value="CheB_Rec"/>
    <property type="match status" value="1"/>
</dbReference>
<evidence type="ECO:0000313" key="12">
    <source>
        <dbReference type="Proteomes" id="UP000709466"/>
    </source>
</evidence>
<evidence type="ECO:0000256" key="4">
    <source>
        <dbReference type="ARBA" id="ARBA00048267"/>
    </source>
</evidence>
<evidence type="ECO:0000259" key="9">
    <source>
        <dbReference type="PROSITE" id="PS50110"/>
    </source>
</evidence>
<evidence type="ECO:0000256" key="3">
    <source>
        <dbReference type="ARBA" id="ARBA00022801"/>
    </source>
</evidence>
<dbReference type="PIRSF" id="PIRSF000876">
    <property type="entry name" value="RR_chemtxs_CheB"/>
    <property type="match status" value="1"/>
</dbReference>
<keyword evidence="2 5" id="KW-0145">Chemotaxis</keyword>
<dbReference type="InterPro" id="IPR011006">
    <property type="entry name" value="CheY-like_superfamily"/>
</dbReference>
<feature type="domain" description="Response regulatory" evidence="9">
    <location>
        <begin position="9"/>
        <end position="126"/>
    </location>
</feature>
<dbReference type="PANTHER" id="PTHR42872">
    <property type="entry name" value="PROTEIN-GLUTAMATE METHYLESTERASE/PROTEIN-GLUTAMINE GLUTAMINASE"/>
    <property type="match status" value="1"/>
</dbReference>
<comment type="function">
    <text evidence="5">Involved in chemotaxis. Part of a chemotaxis signal transduction system that modulates chemotaxis in response to various stimuli. Catalyzes the demethylation of specific methylglutamate residues introduced into the chemoreceptors (methyl-accepting chemotaxis proteins or MCP) by CheR. Also mediates the irreversible deamidation of specific glutamine residues to glutamic acid.</text>
</comment>
<comment type="catalytic activity">
    <reaction evidence="5">
        <text>L-glutaminyl-[protein] + H2O = L-glutamyl-[protein] + NH4(+)</text>
        <dbReference type="Rhea" id="RHEA:16441"/>
        <dbReference type="Rhea" id="RHEA-COMP:10207"/>
        <dbReference type="Rhea" id="RHEA-COMP:10208"/>
        <dbReference type="ChEBI" id="CHEBI:15377"/>
        <dbReference type="ChEBI" id="CHEBI:28938"/>
        <dbReference type="ChEBI" id="CHEBI:29973"/>
        <dbReference type="ChEBI" id="CHEBI:30011"/>
        <dbReference type="EC" id="3.5.1.44"/>
    </reaction>
</comment>
<dbReference type="NCBIfam" id="NF001965">
    <property type="entry name" value="PRK00742.1"/>
    <property type="match status" value="1"/>
</dbReference>
<dbReference type="SUPFAM" id="SSF52738">
    <property type="entry name" value="Methylesterase CheB, C-terminal domain"/>
    <property type="match status" value="1"/>
</dbReference>
<dbReference type="HAMAP" id="MF_00099">
    <property type="entry name" value="CheB_chemtxs"/>
    <property type="match status" value="1"/>
</dbReference>
<dbReference type="InterPro" id="IPR008248">
    <property type="entry name" value="CheB-like"/>
</dbReference>
<dbReference type="Pfam" id="PF01339">
    <property type="entry name" value="CheB_methylest"/>
    <property type="match status" value="1"/>
</dbReference>
<keyword evidence="12" id="KW-1185">Reference proteome</keyword>